<organism evidence="2 3">
    <name type="scientific">Panicum miliaceum</name>
    <name type="common">Proso millet</name>
    <name type="synonym">Broomcorn millet</name>
    <dbReference type="NCBI Taxonomy" id="4540"/>
    <lineage>
        <taxon>Eukaryota</taxon>
        <taxon>Viridiplantae</taxon>
        <taxon>Streptophyta</taxon>
        <taxon>Embryophyta</taxon>
        <taxon>Tracheophyta</taxon>
        <taxon>Spermatophyta</taxon>
        <taxon>Magnoliopsida</taxon>
        <taxon>Liliopsida</taxon>
        <taxon>Poales</taxon>
        <taxon>Poaceae</taxon>
        <taxon>PACMAD clade</taxon>
        <taxon>Panicoideae</taxon>
        <taxon>Panicodae</taxon>
        <taxon>Paniceae</taxon>
        <taxon>Panicinae</taxon>
        <taxon>Panicum</taxon>
        <taxon>Panicum sect. Panicum</taxon>
    </lineage>
</organism>
<evidence type="ECO:0000256" key="1">
    <source>
        <dbReference type="SAM" id="MobiDB-lite"/>
    </source>
</evidence>
<accession>A0A3L6PZG1</accession>
<dbReference type="Proteomes" id="UP000275267">
    <property type="component" value="Unassembled WGS sequence"/>
</dbReference>
<dbReference type="AlphaFoldDB" id="A0A3L6PZG1"/>
<proteinExistence type="predicted"/>
<dbReference type="OrthoDB" id="714371at2759"/>
<feature type="region of interest" description="Disordered" evidence="1">
    <location>
        <begin position="92"/>
        <end position="113"/>
    </location>
</feature>
<keyword evidence="3" id="KW-1185">Reference proteome</keyword>
<sequence length="113" mass="12805">MAKKIKLSPIMSMIAHWQKMIASKSPIDITTLVTRIATHVKALDNAQGHMMREELGNSLFITYPGYDGEVDLPCPRLSLYSAKSYLLQMQKKEPARHSIADTTTRRQTRSSTR</sequence>
<comment type="caution">
    <text evidence="2">The sequence shown here is derived from an EMBL/GenBank/DDBJ whole genome shotgun (WGS) entry which is preliminary data.</text>
</comment>
<protein>
    <submittedName>
        <fullName evidence="2">Uncharacterized protein</fullName>
    </submittedName>
</protein>
<evidence type="ECO:0000313" key="3">
    <source>
        <dbReference type="Proteomes" id="UP000275267"/>
    </source>
</evidence>
<evidence type="ECO:0000313" key="2">
    <source>
        <dbReference type="EMBL" id="RLM69115.1"/>
    </source>
</evidence>
<reference evidence="3" key="1">
    <citation type="journal article" date="2019" name="Nat. Commun.">
        <title>The genome of broomcorn millet.</title>
        <authorList>
            <person name="Zou C."/>
            <person name="Miki D."/>
            <person name="Li D."/>
            <person name="Tang Q."/>
            <person name="Xiao L."/>
            <person name="Rajput S."/>
            <person name="Deng P."/>
            <person name="Jia W."/>
            <person name="Huang R."/>
            <person name="Zhang M."/>
            <person name="Sun Y."/>
            <person name="Hu J."/>
            <person name="Fu X."/>
            <person name="Schnable P.S."/>
            <person name="Li F."/>
            <person name="Zhang H."/>
            <person name="Feng B."/>
            <person name="Zhu X."/>
            <person name="Liu R."/>
            <person name="Schnable J.C."/>
            <person name="Zhu J.-K."/>
            <person name="Zhang H."/>
        </authorList>
    </citation>
    <scope>NUCLEOTIDE SEQUENCE [LARGE SCALE GENOMIC DNA]</scope>
</reference>
<name>A0A3L6PZG1_PANMI</name>
<dbReference type="EMBL" id="PQIB02000014">
    <property type="protein sequence ID" value="RLM69115.1"/>
    <property type="molecule type" value="Genomic_DNA"/>
</dbReference>
<gene>
    <name evidence="2" type="ORF">C2845_PM17G04510</name>
</gene>